<name>A0A2M8L3F8_9BACT</name>
<accession>A0A2M8L3F8</accession>
<evidence type="ECO:0000256" key="7">
    <source>
        <dbReference type="ARBA" id="ARBA00023136"/>
    </source>
</evidence>
<dbReference type="GO" id="GO:0005886">
    <property type="term" value="C:plasma membrane"/>
    <property type="evidence" value="ECO:0007669"/>
    <property type="project" value="UniProtKB-SubCell"/>
</dbReference>
<keyword evidence="6 8" id="KW-1133">Transmembrane helix</keyword>
<feature type="transmembrane region" description="Helical" evidence="8">
    <location>
        <begin position="70"/>
        <end position="87"/>
    </location>
</feature>
<dbReference type="GO" id="GO:0016763">
    <property type="term" value="F:pentosyltransferase activity"/>
    <property type="evidence" value="ECO:0007669"/>
    <property type="project" value="TreeGrafter"/>
</dbReference>
<evidence type="ECO:0000256" key="6">
    <source>
        <dbReference type="ARBA" id="ARBA00022989"/>
    </source>
</evidence>
<dbReference type="PANTHER" id="PTHR33908:SF11">
    <property type="entry name" value="MEMBRANE PROTEIN"/>
    <property type="match status" value="1"/>
</dbReference>
<dbReference type="Pfam" id="PF13231">
    <property type="entry name" value="PMT_2"/>
    <property type="match status" value="1"/>
</dbReference>
<comment type="caution">
    <text evidence="10">The sequence shown here is derived from an EMBL/GenBank/DDBJ whole genome shotgun (WGS) entry which is preliminary data.</text>
</comment>
<evidence type="ECO:0000256" key="2">
    <source>
        <dbReference type="ARBA" id="ARBA00022475"/>
    </source>
</evidence>
<protein>
    <recommendedName>
        <fullName evidence="9">Glycosyltransferase RgtA/B/C/D-like domain-containing protein</fullName>
    </recommendedName>
</protein>
<feature type="transmembrane region" description="Helical" evidence="8">
    <location>
        <begin position="94"/>
        <end position="112"/>
    </location>
</feature>
<reference evidence="11" key="1">
    <citation type="submission" date="2017-09" db="EMBL/GenBank/DDBJ databases">
        <title>Depth-based differentiation of microbial function through sediment-hosted aquifers and enrichment of novel symbionts in the deep terrestrial subsurface.</title>
        <authorList>
            <person name="Probst A.J."/>
            <person name="Ladd B."/>
            <person name="Jarett J.K."/>
            <person name="Geller-Mcgrath D.E."/>
            <person name="Sieber C.M.K."/>
            <person name="Emerson J.B."/>
            <person name="Anantharaman K."/>
            <person name="Thomas B.C."/>
            <person name="Malmstrom R."/>
            <person name="Stieglmeier M."/>
            <person name="Klingl A."/>
            <person name="Woyke T."/>
            <person name="Ryan C.M."/>
            <person name="Banfield J.F."/>
        </authorList>
    </citation>
    <scope>NUCLEOTIDE SEQUENCE [LARGE SCALE GENOMIC DNA]</scope>
</reference>
<dbReference type="PANTHER" id="PTHR33908">
    <property type="entry name" value="MANNOSYLTRANSFERASE YKCB-RELATED"/>
    <property type="match status" value="1"/>
</dbReference>
<keyword evidence="5 8" id="KW-0812">Transmembrane</keyword>
<organism evidence="10 11">
    <name type="scientific">Candidatus Shapirobacteria bacterium CG10_big_fil_rev_8_21_14_0_10_40_9</name>
    <dbReference type="NCBI Taxonomy" id="1974888"/>
    <lineage>
        <taxon>Bacteria</taxon>
        <taxon>Candidatus Shapironibacteriota</taxon>
    </lineage>
</organism>
<evidence type="ECO:0000256" key="5">
    <source>
        <dbReference type="ARBA" id="ARBA00022692"/>
    </source>
</evidence>
<feature type="transmembrane region" description="Helical" evidence="8">
    <location>
        <begin position="213"/>
        <end position="233"/>
    </location>
</feature>
<evidence type="ECO:0000259" key="9">
    <source>
        <dbReference type="Pfam" id="PF13231"/>
    </source>
</evidence>
<dbReference type="EMBL" id="PFEK01000048">
    <property type="protein sequence ID" value="PJE67422.1"/>
    <property type="molecule type" value="Genomic_DNA"/>
</dbReference>
<sequence>MKLFLVVKNHWLLILILIIGVYLRFYNFSAFMEWESDHGRDVLVAKHIVLYKEFVSVGPWTSVHLDGYRLIYPPHYYYFIALLYFLLRDPIKIGYFYAFLGIATIIVAYFAGKEIFDKRTGLLCALSVSFSYSMILFSRSIWSHPILPLGIFLFLFFGFKAIHKNNLWYFLFASMIFGLIFFIHWLMLLLVPLYLIWFFYTARGIYSKVRGKGTILAIIIVTFLFLGLSIPVFSGYKRDLNEAIFLVFKYLASLQDSFNGFLIGRFFSELLNNLVGVFLVNFDLLRKIPFFKLSVYLITLLWIAFGFYKKEIKENFIIISLGLFIGLILFSLFSISQDQILFTGRVGWYQFSTLSSLIFIITAYVLSRFGGDKFIFALFLLFFYLSIMPLVNFYSQVSNTQFDYQVCNEVAKDIADEVTKEKIGNFLIFGSNPTSDVHYADWNTPQYWFLLEERLQKKLIKVVNITEASQNMQIINGNHPEKLFLVCIPTVSEKINELYSSEEVSYFMETTPVAQNRVISKKIEKDRYIIYALE</sequence>
<dbReference type="InterPro" id="IPR050297">
    <property type="entry name" value="LipidA_mod_glycosyltrf_83"/>
</dbReference>
<dbReference type="GO" id="GO:0009103">
    <property type="term" value="P:lipopolysaccharide biosynthetic process"/>
    <property type="evidence" value="ECO:0007669"/>
    <property type="project" value="UniProtKB-ARBA"/>
</dbReference>
<feature type="domain" description="Glycosyltransferase RgtA/B/C/D-like" evidence="9">
    <location>
        <begin position="73"/>
        <end position="222"/>
    </location>
</feature>
<evidence type="ECO:0000256" key="4">
    <source>
        <dbReference type="ARBA" id="ARBA00022679"/>
    </source>
</evidence>
<comment type="subcellular location">
    <subcellularLocation>
        <location evidence="1">Cell membrane</location>
        <topology evidence="1">Multi-pass membrane protein</topology>
    </subcellularLocation>
</comment>
<feature type="transmembrane region" description="Helical" evidence="8">
    <location>
        <begin position="374"/>
        <end position="394"/>
    </location>
</feature>
<feature type="transmembrane region" description="Helical" evidence="8">
    <location>
        <begin position="347"/>
        <end position="367"/>
    </location>
</feature>
<evidence type="ECO:0000256" key="3">
    <source>
        <dbReference type="ARBA" id="ARBA00022676"/>
    </source>
</evidence>
<feature type="transmembrane region" description="Helical" evidence="8">
    <location>
        <begin position="145"/>
        <end position="162"/>
    </location>
</feature>
<feature type="transmembrane region" description="Helical" evidence="8">
    <location>
        <begin position="168"/>
        <end position="201"/>
    </location>
</feature>
<keyword evidence="7 8" id="KW-0472">Membrane</keyword>
<keyword evidence="4" id="KW-0808">Transferase</keyword>
<feature type="transmembrane region" description="Helical" evidence="8">
    <location>
        <begin position="315"/>
        <end position="335"/>
    </location>
</feature>
<gene>
    <name evidence="10" type="ORF">COU95_02500</name>
</gene>
<evidence type="ECO:0000313" key="10">
    <source>
        <dbReference type="EMBL" id="PJE67422.1"/>
    </source>
</evidence>
<proteinExistence type="predicted"/>
<feature type="transmembrane region" description="Helical" evidence="8">
    <location>
        <begin position="12"/>
        <end position="32"/>
    </location>
</feature>
<evidence type="ECO:0000256" key="8">
    <source>
        <dbReference type="SAM" id="Phobius"/>
    </source>
</evidence>
<evidence type="ECO:0000256" key="1">
    <source>
        <dbReference type="ARBA" id="ARBA00004651"/>
    </source>
</evidence>
<dbReference type="Proteomes" id="UP000231474">
    <property type="component" value="Unassembled WGS sequence"/>
</dbReference>
<keyword evidence="2" id="KW-1003">Cell membrane</keyword>
<evidence type="ECO:0000313" key="11">
    <source>
        <dbReference type="Proteomes" id="UP000231474"/>
    </source>
</evidence>
<keyword evidence="3" id="KW-0328">Glycosyltransferase</keyword>
<feature type="transmembrane region" description="Helical" evidence="8">
    <location>
        <begin position="288"/>
        <end position="308"/>
    </location>
</feature>
<dbReference type="InterPro" id="IPR038731">
    <property type="entry name" value="RgtA/B/C-like"/>
</dbReference>
<dbReference type="AlphaFoldDB" id="A0A2M8L3F8"/>